<evidence type="ECO:0000313" key="2">
    <source>
        <dbReference type="Proteomes" id="UP001652542"/>
    </source>
</evidence>
<reference evidence="1 2" key="1">
    <citation type="submission" date="2022-10" db="EMBL/GenBank/DDBJ databases">
        <title>Defluviimonas sp. nov., isolated from ocean surface water.</title>
        <authorList>
            <person name="He W."/>
            <person name="Wang L."/>
            <person name="Zhang D.-F."/>
        </authorList>
    </citation>
    <scope>NUCLEOTIDE SEQUENCE [LARGE SCALE GENOMIC DNA]</scope>
    <source>
        <strain evidence="1 2">WL0002</strain>
    </source>
</reference>
<evidence type="ECO:0000313" key="1">
    <source>
        <dbReference type="EMBL" id="MCV2868328.1"/>
    </source>
</evidence>
<dbReference type="InterPro" id="IPR029063">
    <property type="entry name" value="SAM-dependent_MTases_sf"/>
</dbReference>
<proteinExistence type="predicted"/>
<gene>
    <name evidence="1" type="ORF">OEW28_06770</name>
</gene>
<organism evidence="1 2">
    <name type="scientific">Albidovulum marisflavi</name>
    <dbReference type="NCBI Taxonomy" id="2984159"/>
    <lineage>
        <taxon>Bacteria</taxon>
        <taxon>Pseudomonadati</taxon>
        <taxon>Pseudomonadota</taxon>
        <taxon>Alphaproteobacteria</taxon>
        <taxon>Rhodobacterales</taxon>
        <taxon>Paracoccaceae</taxon>
        <taxon>Albidovulum</taxon>
    </lineage>
</organism>
<dbReference type="Proteomes" id="UP001652542">
    <property type="component" value="Unassembled WGS sequence"/>
</dbReference>
<dbReference type="SUPFAM" id="SSF53335">
    <property type="entry name" value="S-adenosyl-L-methionine-dependent methyltransferases"/>
    <property type="match status" value="1"/>
</dbReference>
<accession>A0ABT2ZB10</accession>
<keyword evidence="2" id="KW-1185">Reference proteome</keyword>
<dbReference type="RefSeq" id="WP_263733943.1">
    <property type="nucleotide sequence ID" value="NZ_JAOWKY010000001.1"/>
</dbReference>
<comment type="caution">
    <text evidence="1">The sequence shown here is derived from an EMBL/GenBank/DDBJ whole genome shotgun (WGS) entry which is preliminary data.</text>
</comment>
<sequence>MSTQAAAQPNSGADVPAPQESYQQLLDEARNAVQELRLSASLMRVSPDGTCPIFYRDCVIHAALPWADVDQYQRKLLSRRAPEDEVLLTQLIDLIPSLAGRTLVDVGSFTGTTAFFLRTFLKPDATHLFEPQALMQEALRAAVARNGAEGSAIQLHRDILDQDEREMEIGASTPARLFQTRYLRREGGPLRSRALDSLELGPVGLLNVDFHNDKVPLLRGAMKTLERHRPIVVMDLTARDVQEVRDLLDPLKYTEVRAGRQSIICLPD</sequence>
<evidence type="ECO:0008006" key="3">
    <source>
        <dbReference type="Google" id="ProtNLM"/>
    </source>
</evidence>
<dbReference type="EMBL" id="JAOWKY010000001">
    <property type="protein sequence ID" value="MCV2868328.1"/>
    <property type="molecule type" value="Genomic_DNA"/>
</dbReference>
<dbReference type="Gene3D" id="3.40.50.150">
    <property type="entry name" value="Vaccinia Virus protein VP39"/>
    <property type="match status" value="1"/>
</dbReference>
<protein>
    <recommendedName>
        <fullName evidence="3">Methyltransferase, FkbM family</fullName>
    </recommendedName>
</protein>
<name>A0ABT2ZB10_9RHOB</name>